<organism evidence="2 3">
    <name type="scientific">Nocardioides aromaticivorans</name>
    <dbReference type="NCBI Taxonomy" id="200618"/>
    <lineage>
        <taxon>Bacteria</taxon>
        <taxon>Bacillati</taxon>
        <taxon>Actinomycetota</taxon>
        <taxon>Actinomycetes</taxon>
        <taxon>Propionibacteriales</taxon>
        <taxon>Nocardioidaceae</taxon>
        <taxon>Nocardioides</taxon>
    </lineage>
</organism>
<sequence>MGTRVLTISGAGTRTRLALGLAVVAVVVASVLVWRLGSTEEAPYTDPASTGGLTLCSADGKAVTEGRTGDRPFADLVLGDTPLPDDADPAGAVATLYAYQPREGIAPGEFSGSPITAAVAFADPSRPATRVTADAWSLGDFVTAFPASLQGYVQLRLVLGTPQLGTLADGYDTADIKVDGDRWELVRGGSASCRDAASAVADGS</sequence>
<dbReference type="RefSeq" id="WP_179650897.1">
    <property type="nucleotide sequence ID" value="NZ_JACBZM010000001.1"/>
</dbReference>
<name>A0A7Y9ZNT9_9ACTN</name>
<dbReference type="Proteomes" id="UP000562045">
    <property type="component" value="Unassembled WGS sequence"/>
</dbReference>
<keyword evidence="1" id="KW-1133">Transmembrane helix</keyword>
<evidence type="ECO:0000313" key="2">
    <source>
        <dbReference type="EMBL" id="NYI46991.1"/>
    </source>
</evidence>
<evidence type="ECO:0000256" key="1">
    <source>
        <dbReference type="SAM" id="Phobius"/>
    </source>
</evidence>
<proteinExistence type="predicted"/>
<keyword evidence="1" id="KW-0812">Transmembrane</keyword>
<gene>
    <name evidence="2" type="ORF">BJ993_004071</name>
</gene>
<dbReference type="EMBL" id="JACBZM010000001">
    <property type="protein sequence ID" value="NYI46991.1"/>
    <property type="molecule type" value="Genomic_DNA"/>
</dbReference>
<evidence type="ECO:0000313" key="3">
    <source>
        <dbReference type="Proteomes" id="UP000562045"/>
    </source>
</evidence>
<protein>
    <submittedName>
        <fullName evidence="2">Uncharacterized protein</fullName>
    </submittedName>
</protein>
<feature type="transmembrane region" description="Helical" evidence="1">
    <location>
        <begin position="17"/>
        <end position="37"/>
    </location>
</feature>
<reference evidence="2 3" key="1">
    <citation type="submission" date="2020-07" db="EMBL/GenBank/DDBJ databases">
        <title>Sequencing the genomes of 1000 actinobacteria strains.</title>
        <authorList>
            <person name="Klenk H.-P."/>
        </authorList>
    </citation>
    <scope>NUCLEOTIDE SEQUENCE [LARGE SCALE GENOMIC DNA]</scope>
    <source>
        <strain evidence="2 3">DSM 15131</strain>
    </source>
</reference>
<accession>A0A7Y9ZNT9</accession>
<keyword evidence="1" id="KW-0472">Membrane</keyword>
<comment type="caution">
    <text evidence="2">The sequence shown here is derived from an EMBL/GenBank/DDBJ whole genome shotgun (WGS) entry which is preliminary data.</text>
</comment>
<dbReference type="AlphaFoldDB" id="A0A7Y9ZNT9"/>